<dbReference type="PANTHER" id="PTHR33116">
    <property type="entry name" value="REVERSE TRANSCRIPTASE ZINC-BINDING DOMAIN-CONTAINING PROTEIN-RELATED-RELATED"/>
    <property type="match status" value="1"/>
</dbReference>
<dbReference type="AlphaFoldDB" id="A0AAV5J568"/>
<dbReference type="PANTHER" id="PTHR33116:SF75">
    <property type="entry name" value="RIBONUCLEASE H PROTEIN"/>
    <property type="match status" value="1"/>
</dbReference>
<evidence type="ECO:0000313" key="2">
    <source>
        <dbReference type="EMBL" id="GKV09758.1"/>
    </source>
</evidence>
<dbReference type="EMBL" id="BPVZ01000031">
    <property type="protein sequence ID" value="GKV09758.1"/>
    <property type="molecule type" value="Genomic_DNA"/>
</dbReference>
<sequence length="414" mass="46797">MEIREAVWSCNGSKSLGPDGLNFNLIKRMWPILKEDICEFIYEFHSNGRLVKGSNASFIVLIPKMRKVMNSIISQNQLAFISGTHIADGIIIANELIHDAKRRKRPALIFKADFEKVYDNVNWSFLDCMLQKLGFCEKWRLWIQECLASATTSVLVNGSPTAEFKMSKGLQQGDPLAPFLFLVVVEAFNGLITKAVEERLLTRVSVGSGDLAITHLQFADDTIIFSEASPQNVWAIKGIFRSFELIFGLKVNFFKSSLSGINVEGDKLFDMADLINCVVGDILFKYLGVPVGATSKKISTWALVIECLRRKLSSWRCDSLSFGGRIILLIAVLSSIPVYYFSTLKAPKKDEGGLGVKNLGIFNVALLGKWRWRLLEEENALWRRVVEVKYKVNRINEQRGSEWDVHGSSWWKEL</sequence>
<organism evidence="2 3">
    <name type="scientific">Rubroshorea leprosula</name>
    <dbReference type="NCBI Taxonomy" id="152421"/>
    <lineage>
        <taxon>Eukaryota</taxon>
        <taxon>Viridiplantae</taxon>
        <taxon>Streptophyta</taxon>
        <taxon>Embryophyta</taxon>
        <taxon>Tracheophyta</taxon>
        <taxon>Spermatophyta</taxon>
        <taxon>Magnoliopsida</taxon>
        <taxon>eudicotyledons</taxon>
        <taxon>Gunneridae</taxon>
        <taxon>Pentapetalae</taxon>
        <taxon>rosids</taxon>
        <taxon>malvids</taxon>
        <taxon>Malvales</taxon>
        <taxon>Dipterocarpaceae</taxon>
        <taxon>Rubroshorea</taxon>
    </lineage>
</organism>
<dbReference type="Proteomes" id="UP001054252">
    <property type="component" value="Unassembled WGS sequence"/>
</dbReference>
<feature type="domain" description="Reverse transcriptase" evidence="1">
    <location>
        <begin position="43"/>
        <end position="291"/>
    </location>
</feature>
<protein>
    <recommendedName>
        <fullName evidence="1">Reverse transcriptase domain-containing protein</fullName>
    </recommendedName>
</protein>
<accession>A0AAV5J568</accession>
<dbReference type="InterPro" id="IPR000477">
    <property type="entry name" value="RT_dom"/>
</dbReference>
<reference evidence="2 3" key="1">
    <citation type="journal article" date="2021" name="Commun. Biol.">
        <title>The genome of Shorea leprosula (Dipterocarpaceae) highlights the ecological relevance of drought in aseasonal tropical rainforests.</title>
        <authorList>
            <person name="Ng K.K.S."/>
            <person name="Kobayashi M.J."/>
            <person name="Fawcett J.A."/>
            <person name="Hatakeyama M."/>
            <person name="Paape T."/>
            <person name="Ng C.H."/>
            <person name="Ang C.C."/>
            <person name="Tnah L.H."/>
            <person name="Lee C.T."/>
            <person name="Nishiyama T."/>
            <person name="Sese J."/>
            <person name="O'Brien M.J."/>
            <person name="Copetti D."/>
            <person name="Mohd Noor M.I."/>
            <person name="Ong R.C."/>
            <person name="Putra M."/>
            <person name="Sireger I.Z."/>
            <person name="Indrioko S."/>
            <person name="Kosugi Y."/>
            <person name="Izuno A."/>
            <person name="Isagi Y."/>
            <person name="Lee S.L."/>
            <person name="Shimizu K.K."/>
        </authorList>
    </citation>
    <scope>NUCLEOTIDE SEQUENCE [LARGE SCALE GENOMIC DNA]</scope>
    <source>
        <strain evidence="2">214</strain>
    </source>
</reference>
<comment type="caution">
    <text evidence="2">The sequence shown here is derived from an EMBL/GenBank/DDBJ whole genome shotgun (WGS) entry which is preliminary data.</text>
</comment>
<gene>
    <name evidence="2" type="ORF">SLEP1_g21207</name>
</gene>
<evidence type="ECO:0000313" key="3">
    <source>
        <dbReference type="Proteomes" id="UP001054252"/>
    </source>
</evidence>
<dbReference type="CDD" id="cd01650">
    <property type="entry name" value="RT_nLTR_like"/>
    <property type="match status" value="1"/>
</dbReference>
<evidence type="ECO:0000259" key="1">
    <source>
        <dbReference type="PROSITE" id="PS50878"/>
    </source>
</evidence>
<dbReference type="PROSITE" id="PS50878">
    <property type="entry name" value="RT_POL"/>
    <property type="match status" value="1"/>
</dbReference>
<name>A0AAV5J568_9ROSI</name>
<keyword evidence="3" id="KW-1185">Reference proteome</keyword>
<dbReference type="Pfam" id="PF00078">
    <property type="entry name" value="RVT_1"/>
    <property type="match status" value="1"/>
</dbReference>
<proteinExistence type="predicted"/>